<evidence type="ECO:0000256" key="1">
    <source>
        <dbReference type="SAM" id="Phobius"/>
    </source>
</evidence>
<dbReference type="RefSeq" id="WP_118886952.1">
    <property type="nucleotide sequence ID" value="NZ_CP032100.1"/>
</dbReference>
<keyword evidence="3" id="KW-1185">Reference proteome</keyword>
<gene>
    <name evidence="2" type="ORF">ASUIS_1888</name>
</gene>
<feature type="transmembrane region" description="Helical" evidence="1">
    <location>
        <begin position="20"/>
        <end position="39"/>
    </location>
</feature>
<sequence>MLNYLNNKFINSSIKTKIELYLLPLLLLYLCYFFLEFSLNENSNIQEIKSKVDVNSSTKEFKDSFLNLFSKLEDYALKNQIVIFTLTNNKKIILLKAKSNLSNIQKFIKKIENINNFSKIKSLTLSKADLENYILEMEVDLNKFYIKKMEKELDNKALEQKLEIKNDEKSKGYKINAIISEYAFINDVWLKKDENIDDLKLVQIEKDFVVLENENKKIILELNNEEYFKKPN</sequence>
<accession>A0AAD0SS33</accession>
<reference evidence="2 3" key="1">
    <citation type="submission" date="2018-08" db="EMBL/GenBank/DDBJ databases">
        <title>Complete genome of the Arcobacter suis type strain LMG 26152.</title>
        <authorList>
            <person name="Miller W.G."/>
            <person name="Yee E."/>
            <person name="Bono J.L."/>
        </authorList>
    </citation>
    <scope>NUCLEOTIDE SEQUENCE [LARGE SCALE GENOMIC DNA]</scope>
    <source>
        <strain evidence="2 3">CECT 7833</strain>
    </source>
</reference>
<evidence type="ECO:0000313" key="3">
    <source>
        <dbReference type="Proteomes" id="UP000263040"/>
    </source>
</evidence>
<keyword evidence="1" id="KW-0812">Transmembrane</keyword>
<evidence type="ECO:0000313" key="2">
    <source>
        <dbReference type="EMBL" id="AXX90355.1"/>
    </source>
</evidence>
<name>A0AAD0SS33_9BACT</name>
<protein>
    <submittedName>
        <fullName evidence="2">Uncharacterized protein</fullName>
    </submittedName>
</protein>
<keyword evidence="1" id="KW-1133">Transmembrane helix</keyword>
<dbReference type="EMBL" id="CP032100">
    <property type="protein sequence ID" value="AXX90355.1"/>
    <property type="molecule type" value="Genomic_DNA"/>
</dbReference>
<organism evidence="2 3">
    <name type="scientific">Arcobacter suis CECT 7833</name>
    <dbReference type="NCBI Taxonomy" id="663365"/>
    <lineage>
        <taxon>Bacteria</taxon>
        <taxon>Pseudomonadati</taxon>
        <taxon>Campylobacterota</taxon>
        <taxon>Epsilonproteobacteria</taxon>
        <taxon>Campylobacterales</taxon>
        <taxon>Arcobacteraceae</taxon>
        <taxon>Arcobacter</taxon>
    </lineage>
</organism>
<dbReference type="KEGG" id="asui:ASUIS_1888"/>
<dbReference type="AlphaFoldDB" id="A0AAD0SS33"/>
<keyword evidence="1" id="KW-0472">Membrane</keyword>
<proteinExistence type="predicted"/>
<dbReference type="Proteomes" id="UP000263040">
    <property type="component" value="Chromosome"/>
</dbReference>